<feature type="transmembrane region" description="Helical" evidence="7">
    <location>
        <begin position="98"/>
        <end position="121"/>
    </location>
</feature>
<dbReference type="Pfam" id="PF19300">
    <property type="entry name" value="BPD_transp_1_N"/>
    <property type="match status" value="1"/>
</dbReference>
<feature type="transmembrane region" description="Helical" evidence="7">
    <location>
        <begin position="133"/>
        <end position="155"/>
    </location>
</feature>
<feature type="transmembrane region" description="Helical" evidence="7">
    <location>
        <begin position="280"/>
        <end position="306"/>
    </location>
</feature>
<dbReference type="PROSITE" id="PS50928">
    <property type="entry name" value="ABC_TM1"/>
    <property type="match status" value="1"/>
</dbReference>
<dbReference type="InterPro" id="IPR000515">
    <property type="entry name" value="MetI-like"/>
</dbReference>
<sequence length="312" mass="33584">MNYLIKRILAVIPVLAVVAVIVFLLLHLSPGDPAVIIAGDTASAADIEHIRHTLGLDRPLPEQFAGWLGQVLQGNLGVSVFTGLPVAEMIAQRVEPTLWVSALTMLFAVVFALPMGILAAWKAGTWVDRLISGLAVAAFSLPVFVIGYGLVYGFSTTLGWFPVQGFKSLSEGFVPFIRHLALPVVSGGLIYMALLARMTRSTMLEVLGEDYIRTARAKGLSSRRLLLRHALKNAAVPIVTTIGLGIAMLLSGVIVTESVFAIPGIGRLTVDSILRRDYPVIQGIVLVTAAAYVAINLVTDLLYGLFDPRIRY</sequence>
<evidence type="ECO:0000256" key="1">
    <source>
        <dbReference type="ARBA" id="ARBA00004651"/>
    </source>
</evidence>
<keyword evidence="10" id="KW-1185">Reference proteome</keyword>
<evidence type="ECO:0000256" key="2">
    <source>
        <dbReference type="ARBA" id="ARBA00022448"/>
    </source>
</evidence>
<dbReference type="Gene3D" id="1.10.3720.10">
    <property type="entry name" value="MetI-like"/>
    <property type="match status" value="1"/>
</dbReference>
<feature type="domain" description="ABC transmembrane type-1" evidence="8">
    <location>
        <begin position="94"/>
        <end position="303"/>
    </location>
</feature>
<dbReference type="CDD" id="cd06261">
    <property type="entry name" value="TM_PBP2"/>
    <property type="match status" value="1"/>
</dbReference>
<dbReference type="InterPro" id="IPR045621">
    <property type="entry name" value="BPD_transp_1_N"/>
</dbReference>
<keyword evidence="5 7" id="KW-1133">Transmembrane helix</keyword>
<dbReference type="Pfam" id="PF00528">
    <property type="entry name" value="BPD_transp_1"/>
    <property type="match status" value="1"/>
</dbReference>
<feature type="transmembrane region" description="Helical" evidence="7">
    <location>
        <begin position="234"/>
        <end position="260"/>
    </location>
</feature>
<evidence type="ECO:0000256" key="4">
    <source>
        <dbReference type="ARBA" id="ARBA00022692"/>
    </source>
</evidence>
<gene>
    <name evidence="9" type="ORF">E6O51_08780</name>
</gene>
<dbReference type="RefSeq" id="WP_136384597.1">
    <property type="nucleotide sequence ID" value="NZ_SSOD01000005.1"/>
</dbReference>
<evidence type="ECO:0000256" key="7">
    <source>
        <dbReference type="RuleBase" id="RU363032"/>
    </source>
</evidence>
<comment type="subcellular location">
    <subcellularLocation>
        <location evidence="1 7">Cell membrane</location>
        <topology evidence="1 7">Multi-pass membrane protein</topology>
    </subcellularLocation>
</comment>
<evidence type="ECO:0000313" key="9">
    <source>
        <dbReference type="EMBL" id="THF62234.1"/>
    </source>
</evidence>
<evidence type="ECO:0000259" key="8">
    <source>
        <dbReference type="PROSITE" id="PS50928"/>
    </source>
</evidence>
<reference evidence="9 10" key="1">
    <citation type="submission" date="2019-04" db="EMBL/GenBank/DDBJ databases">
        <title>Azoarcus rhizosphaerae sp. nov. isolated from rhizosphere of Ficus religiosa.</title>
        <authorList>
            <person name="Lin S.-Y."/>
            <person name="Hameed A."/>
            <person name="Hsu Y.-H."/>
            <person name="Young C.-C."/>
        </authorList>
    </citation>
    <scope>NUCLEOTIDE SEQUENCE [LARGE SCALE GENOMIC DNA]</scope>
    <source>
        <strain evidence="9 10">CC-YHH848</strain>
    </source>
</reference>
<dbReference type="PANTHER" id="PTHR43163">
    <property type="entry name" value="DIPEPTIDE TRANSPORT SYSTEM PERMEASE PROTEIN DPPB-RELATED"/>
    <property type="match status" value="1"/>
</dbReference>
<keyword evidence="3" id="KW-1003">Cell membrane</keyword>
<dbReference type="Proteomes" id="UP000307956">
    <property type="component" value="Unassembled WGS sequence"/>
</dbReference>
<dbReference type="OrthoDB" id="9803623at2"/>
<comment type="similarity">
    <text evidence="7">Belongs to the binding-protein-dependent transport system permease family.</text>
</comment>
<dbReference type="AlphaFoldDB" id="A0A4S4AR74"/>
<feature type="transmembrane region" description="Helical" evidence="7">
    <location>
        <begin position="175"/>
        <end position="194"/>
    </location>
</feature>
<comment type="caution">
    <text evidence="9">The sequence shown here is derived from an EMBL/GenBank/DDBJ whole genome shotgun (WGS) entry which is preliminary data.</text>
</comment>
<proteinExistence type="inferred from homology"/>
<accession>A0A4S4AR74</accession>
<protein>
    <submittedName>
        <fullName evidence="9">ABC transporter permease</fullName>
    </submittedName>
</protein>
<dbReference type="PANTHER" id="PTHR43163:SF6">
    <property type="entry name" value="DIPEPTIDE TRANSPORT SYSTEM PERMEASE PROTEIN DPPB-RELATED"/>
    <property type="match status" value="1"/>
</dbReference>
<keyword evidence="6 7" id="KW-0472">Membrane</keyword>
<dbReference type="GO" id="GO:0071916">
    <property type="term" value="F:dipeptide transmembrane transporter activity"/>
    <property type="evidence" value="ECO:0007669"/>
    <property type="project" value="TreeGrafter"/>
</dbReference>
<evidence type="ECO:0000256" key="5">
    <source>
        <dbReference type="ARBA" id="ARBA00022989"/>
    </source>
</evidence>
<dbReference type="InterPro" id="IPR035906">
    <property type="entry name" value="MetI-like_sf"/>
</dbReference>
<organism evidence="9 10">
    <name type="scientific">Pseudothauera rhizosphaerae</name>
    <dbReference type="NCBI Taxonomy" id="2565932"/>
    <lineage>
        <taxon>Bacteria</taxon>
        <taxon>Pseudomonadati</taxon>
        <taxon>Pseudomonadota</taxon>
        <taxon>Betaproteobacteria</taxon>
        <taxon>Rhodocyclales</taxon>
        <taxon>Zoogloeaceae</taxon>
        <taxon>Pseudothauera</taxon>
    </lineage>
</organism>
<dbReference type="SUPFAM" id="SSF161098">
    <property type="entry name" value="MetI-like"/>
    <property type="match status" value="1"/>
</dbReference>
<name>A0A4S4AR74_9RHOO</name>
<evidence type="ECO:0000313" key="10">
    <source>
        <dbReference type="Proteomes" id="UP000307956"/>
    </source>
</evidence>
<evidence type="ECO:0000256" key="6">
    <source>
        <dbReference type="ARBA" id="ARBA00023136"/>
    </source>
</evidence>
<keyword evidence="4 7" id="KW-0812">Transmembrane</keyword>
<dbReference type="GO" id="GO:0005886">
    <property type="term" value="C:plasma membrane"/>
    <property type="evidence" value="ECO:0007669"/>
    <property type="project" value="UniProtKB-SubCell"/>
</dbReference>
<dbReference type="EMBL" id="SSOD01000005">
    <property type="protein sequence ID" value="THF62234.1"/>
    <property type="molecule type" value="Genomic_DNA"/>
</dbReference>
<evidence type="ECO:0000256" key="3">
    <source>
        <dbReference type="ARBA" id="ARBA00022475"/>
    </source>
</evidence>
<keyword evidence="2 7" id="KW-0813">Transport</keyword>